<dbReference type="SUPFAM" id="SSF46689">
    <property type="entry name" value="Homeodomain-like"/>
    <property type="match status" value="1"/>
</dbReference>
<dbReference type="RefSeq" id="WP_330796582.1">
    <property type="nucleotide sequence ID" value="NZ_JAZEWV010000013.1"/>
</dbReference>
<gene>
    <name evidence="6" type="ORF">V2S66_17810</name>
</gene>
<sequence>MSGKREEILDAALAIADERGLGAVSMRAVAQAVGVTPMALYPHVKDKAGLLDAMLGRLLAGVYAAAPAMAGDTGWRERLRVFAFTARSLSVGHPWVASLVFSRPAVTADAVTTIDLLYGALLDAGVPPAQVPRLERLVGTFVLGWIASESGGRFGPGGTDPRGRRGRLHQGPLPGHEALATWLERPVDWDAEFEADVADLERLVESVAARG</sequence>
<evidence type="ECO:0000313" key="7">
    <source>
        <dbReference type="Proteomes" id="UP001344658"/>
    </source>
</evidence>
<evidence type="ECO:0000256" key="3">
    <source>
        <dbReference type="ARBA" id="ARBA00023163"/>
    </source>
</evidence>
<keyword evidence="3" id="KW-0804">Transcription</keyword>
<evidence type="ECO:0000256" key="2">
    <source>
        <dbReference type="ARBA" id="ARBA00023125"/>
    </source>
</evidence>
<dbReference type="Gene3D" id="1.10.357.10">
    <property type="entry name" value="Tetracycline Repressor, domain 2"/>
    <property type="match status" value="1"/>
</dbReference>
<keyword evidence="1" id="KW-0805">Transcription regulation</keyword>
<evidence type="ECO:0000256" key="1">
    <source>
        <dbReference type="ARBA" id="ARBA00023015"/>
    </source>
</evidence>
<dbReference type="PANTHER" id="PTHR30055">
    <property type="entry name" value="HTH-TYPE TRANSCRIPTIONAL REGULATOR RUTR"/>
    <property type="match status" value="1"/>
</dbReference>
<keyword evidence="2 4" id="KW-0238">DNA-binding</keyword>
<dbReference type="EMBL" id="JAZEWV010000013">
    <property type="protein sequence ID" value="MEE4543819.1"/>
    <property type="molecule type" value="Genomic_DNA"/>
</dbReference>
<dbReference type="PANTHER" id="PTHR30055:SF151">
    <property type="entry name" value="TRANSCRIPTIONAL REGULATORY PROTEIN"/>
    <property type="match status" value="1"/>
</dbReference>
<dbReference type="InterPro" id="IPR036271">
    <property type="entry name" value="Tet_transcr_reg_TetR-rel_C_sf"/>
</dbReference>
<dbReference type="InterPro" id="IPR009057">
    <property type="entry name" value="Homeodomain-like_sf"/>
</dbReference>
<dbReference type="PRINTS" id="PR00455">
    <property type="entry name" value="HTHTETR"/>
</dbReference>
<dbReference type="InterPro" id="IPR001647">
    <property type="entry name" value="HTH_TetR"/>
</dbReference>
<name>A0ABU7PDD0_9ACTN</name>
<dbReference type="Pfam" id="PF02909">
    <property type="entry name" value="TetR_C_1"/>
    <property type="match status" value="1"/>
</dbReference>
<dbReference type="InterPro" id="IPR050109">
    <property type="entry name" value="HTH-type_TetR-like_transc_reg"/>
</dbReference>
<dbReference type="InterPro" id="IPR004111">
    <property type="entry name" value="Repressor_TetR_C"/>
</dbReference>
<dbReference type="PROSITE" id="PS50977">
    <property type="entry name" value="HTH_TETR_2"/>
    <property type="match status" value="1"/>
</dbReference>
<feature type="DNA-binding region" description="H-T-H motif" evidence="4">
    <location>
        <begin position="25"/>
        <end position="44"/>
    </location>
</feature>
<comment type="caution">
    <text evidence="6">The sequence shown here is derived from an EMBL/GenBank/DDBJ whole genome shotgun (WGS) entry which is preliminary data.</text>
</comment>
<dbReference type="Gene3D" id="1.10.10.60">
    <property type="entry name" value="Homeodomain-like"/>
    <property type="match status" value="1"/>
</dbReference>
<evidence type="ECO:0000256" key="4">
    <source>
        <dbReference type="PROSITE-ProRule" id="PRU00335"/>
    </source>
</evidence>
<protein>
    <submittedName>
        <fullName evidence="6">TetR/AcrR family transcriptional regulator</fullName>
    </submittedName>
</protein>
<organism evidence="6 7">
    <name type="scientific">Actinacidiphila polyblastidii</name>
    <dbReference type="NCBI Taxonomy" id="3110430"/>
    <lineage>
        <taxon>Bacteria</taxon>
        <taxon>Bacillati</taxon>
        <taxon>Actinomycetota</taxon>
        <taxon>Actinomycetes</taxon>
        <taxon>Kitasatosporales</taxon>
        <taxon>Streptomycetaceae</taxon>
        <taxon>Actinacidiphila</taxon>
    </lineage>
</organism>
<dbReference type="Proteomes" id="UP001344658">
    <property type="component" value="Unassembled WGS sequence"/>
</dbReference>
<reference evidence="6 7" key="1">
    <citation type="submission" date="2023-12" db="EMBL/GenBank/DDBJ databases">
        <title>Streptomyces sp. V4-01.</title>
        <authorList>
            <person name="Somphong A."/>
            <person name="Phongsopitanun W."/>
        </authorList>
    </citation>
    <scope>NUCLEOTIDE SEQUENCE [LARGE SCALE GENOMIC DNA]</scope>
    <source>
        <strain evidence="6 7">V4-01</strain>
    </source>
</reference>
<dbReference type="Pfam" id="PF00440">
    <property type="entry name" value="TetR_N"/>
    <property type="match status" value="1"/>
</dbReference>
<evidence type="ECO:0000313" key="6">
    <source>
        <dbReference type="EMBL" id="MEE4543819.1"/>
    </source>
</evidence>
<keyword evidence="7" id="KW-1185">Reference proteome</keyword>
<evidence type="ECO:0000259" key="5">
    <source>
        <dbReference type="PROSITE" id="PS50977"/>
    </source>
</evidence>
<proteinExistence type="predicted"/>
<feature type="domain" description="HTH tetR-type" evidence="5">
    <location>
        <begin position="2"/>
        <end position="62"/>
    </location>
</feature>
<accession>A0ABU7PDD0</accession>
<dbReference type="SUPFAM" id="SSF48498">
    <property type="entry name" value="Tetracyclin repressor-like, C-terminal domain"/>
    <property type="match status" value="1"/>
</dbReference>